<evidence type="ECO:0000259" key="9">
    <source>
        <dbReference type="SMART" id="SM00382"/>
    </source>
</evidence>
<dbReference type="SMART" id="SM00382">
    <property type="entry name" value="AAA"/>
    <property type="match status" value="2"/>
</dbReference>
<dbReference type="PANTHER" id="PTHR43790:SF9">
    <property type="entry name" value="GALACTOFURANOSE TRANSPORTER ATP-BINDING PROTEIN YTFR"/>
    <property type="match status" value="1"/>
</dbReference>
<dbReference type="SUPFAM" id="SSF52540">
    <property type="entry name" value="P-loop containing nucleoside triphosphate hydrolases"/>
    <property type="match status" value="2"/>
</dbReference>
<keyword evidence="8" id="KW-0472">Membrane</keyword>
<dbReference type="AlphaFoldDB" id="A0A9J6ZEG6"/>
<dbReference type="CDD" id="cd03216">
    <property type="entry name" value="ABC_Carb_Monos_I"/>
    <property type="match status" value="1"/>
</dbReference>
<dbReference type="GO" id="GO:0005886">
    <property type="term" value="C:plasma membrane"/>
    <property type="evidence" value="ECO:0007669"/>
    <property type="project" value="UniProtKB-SubCell"/>
</dbReference>
<evidence type="ECO:0000256" key="4">
    <source>
        <dbReference type="ARBA" id="ARBA00022737"/>
    </source>
</evidence>
<dbReference type="Gene3D" id="3.40.50.300">
    <property type="entry name" value="P-loop containing nucleotide triphosphate hydrolases"/>
    <property type="match status" value="2"/>
</dbReference>
<dbReference type="PANTHER" id="PTHR43790">
    <property type="entry name" value="CARBOHYDRATE TRANSPORT ATP-BINDING PROTEIN MG119-RELATED"/>
    <property type="match status" value="1"/>
</dbReference>
<evidence type="ECO:0000313" key="11">
    <source>
        <dbReference type="Proteomes" id="UP001056756"/>
    </source>
</evidence>
<gene>
    <name evidence="10" type="ORF">NAG76_21855</name>
</gene>
<keyword evidence="3" id="KW-1003">Cell membrane</keyword>
<dbReference type="InterPro" id="IPR003593">
    <property type="entry name" value="AAA+_ATPase"/>
</dbReference>
<dbReference type="GO" id="GO:0005524">
    <property type="term" value="F:ATP binding"/>
    <property type="evidence" value="ECO:0007669"/>
    <property type="project" value="UniProtKB-KW"/>
</dbReference>
<evidence type="ECO:0000256" key="2">
    <source>
        <dbReference type="ARBA" id="ARBA00022448"/>
    </source>
</evidence>
<comment type="subcellular location">
    <subcellularLocation>
        <location evidence="1">Cell membrane</location>
        <topology evidence="1">Peripheral membrane protein</topology>
    </subcellularLocation>
</comment>
<evidence type="ECO:0000256" key="6">
    <source>
        <dbReference type="ARBA" id="ARBA00022840"/>
    </source>
</evidence>
<evidence type="ECO:0000256" key="8">
    <source>
        <dbReference type="ARBA" id="ARBA00023136"/>
    </source>
</evidence>
<dbReference type="InterPro" id="IPR050107">
    <property type="entry name" value="ABC_carbohydrate_import_ATPase"/>
</dbReference>
<keyword evidence="7" id="KW-1278">Translocase</keyword>
<dbReference type="PROSITE" id="PS00211">
    <property type="entry name" value="ABC_TRANSPORTER_1"/>
    <property type="match status" value="1"/>
</dbReference>
<dbReference type="Pfam" id="PF00005">
    <property type="entry name" value="ABC_tran"/>
    <property type="match status" value="2"/>
</dbReference>
<reference evidence="10" key="1">
    <citation type="submission" date="2022-05" db="EMBL/GenBank/DDBJ databases">
        <title>Novel bacterial taxa in a minimal lignocellulolytic consortium and its capacity to transform plastics disclosed by genome-resolved metagenomics.</title>
        <authorList>
            <person name="Rodriguez C.A.D."/>
            <person name="Diaz-Garcia L."/>
            <person name="Herrera K."/>
            <person name="Tarazona N.A."/>
            <person name="Sproer C."/>
            <person name="Overmann J."/>
            <person name="Jimenez D.J."/>
        </authorList>
    </citation>
    <scope>NUCLEOTIDE SEQUENCE</scope>
    <source>
        <strain evidence="10">MAG5</strain>
    </source>
</reference>
<evidence type="ECO:0000256" key="5">
    <source>
        <dbReference type="ARBA" id="ARBA00022741"/>
    </source>
</evidence>
<dbReference type="FunFam" id="3.40.50.300:FF:000127">
    <property type="entry name" value="Ribose import ATP-binding protein RbsA"/>
    <property type="match status" value="1"/>
</dbReference>
<dbReference type="KEGG" id="plig:NAG76_21855"/>
<feature type="domain" description="AAA+ ATPase" evidence="9">
    <location>
        <begin position="27"/>
        <end position="224"/>
    </location>
</feature>
<evidence type="ECO:0000256" key="7">
    <source>
        <dbReference type="ARBA" id="ARBA00022967"/>
    </source>
</evidence>
<proteinExistence type="predicted"/>
<evidence type="ECO:0000256" key="3">
    <source>
        <dbReference type="ARBA" id="ARBA00022475"/>
    </source>
</evidence>
<evidence type="ECO:0000256" key="1">
    <source>
        <dbReference type="ARBA" id="ARBA00004202"/>
    </source>
</evidence>
<dbReference type="EMBL" id="CP097899">
    <property type="protein sequence ID" value="URN94431.1"/>
    <property type="molecule type" value="Genomic_DNA"/>
</dbReference>
<name>A0A9J6ZEG6_9BACL</name>
<feature type="domain" description="AAA+ ATPase" evidence="9">
    <location>
        <begin position="276"/>
        <end position="472"/>
    </location>
</feature>
<dbReference type="Proteomes" id="UP001056756">
    <property type="component" value="Chromosome"/>
</dbReference>
<keyword evidence="6 10" id="KW-0067">ATP-binding</keyword>
<protein>
    <submittedName>
        <fullName evidence="10">Sugar ABC transporter ATP-binding protein</fullName>
    </submittedName>
</protein>
<organism evidence="10 11">
    <name type="scientific">Candidatus Pristimantibacillus lignocellulolyticus</name>
    <dbReference type="NCBI Taxonomy" id="2994561"/>
    <lineage>
        <taxon>Bacteria</taxon>
        <taxon>Bacillati</taxon>
        <taxon>Bacillota</taxon>
        <taxon>Bacilli</taxon>
        <taxon>Bacillales</taxon>
        <taxon>Paenibacillaceae</taxon>
        <taxon>Candidatus Pristimantibacillus</taxon>
    </lineage>
</organism>
<keyword evidence="5" id="KW-0547">Nucleotide-binding</keyword>
<dbReference type="InterPro" id="IPR003439">
    <property type="entry name" value="ABC_transporter-like_ATP-bd"/>
</dbReference>
<keyword evidence="2" id="KW-0813">Transport</keyword>
<evidence type="ECO:0000313" key="10">
    <source>
        <dbReference type="EMBL" id="URN94431.1"/>
    </source>
</evidence>
<dbReference type="InterPro" id="IPR017871">
    <property type="entry name" value="ABC_transporter-like_CS"/>
</dbReference>
<dbReference type="InterPro" id="IPR027417">
    <property type="entry name" value="P-loop_NTPase"/>
</dbReference>
<accession>A0A9J6ZEG6</accession>
<dbReference type="CDD" id="cd03215">
    <property type="entry name" value="ABC_Carb_Monos_II"/>
    <property type="match status" value="1"/>
</dbReference>
<dbReference type="GO" id="GO:0016887">
    <property type="term" value="F:ATP hydrolysis activity"/>
    <property type="evidence" value="ECO:0007669"/>
    <property type="project" value="InterPro"/>
</dbReference>
<keyword evidence="4" id="KW-0677">Repeat</keyword>
<sequence>MLLQLNNLTKSYFGVTVLDHVNFDLRQGEVHAILGQNGAGKSTLVKLISGVEEPDHGEIYVEGNRVLLPSTLEAQRLGITTIYQETALVPDMTIAENIFLGREPKRFGLFTHYSKMKLKTKSILKQLGYSFHPNTLVRDLSISGQQTVAIAKAISQQCKLIIMDEPTASLTEQECVRLFRMIETFKSEGVGIIYITHRLKEVKDICDRVTILRDGQHVITRDAKGFDEQEIITYMVGKELTHHFPPVPLDIGAELMKVVGLSKKNQFMNIDFTLHEGEILGFAGLADSGGSELANALFGRVRTDAGHVYWRNEKVEVRNPRQAIQHKFGLVDRDRVKAGMFSDMPVYRNLTISGLPMLNKWHFINEQKEQSKALDAVLQLDIKMIDPDQEIKFLSGGNQQKVMFGRWLVADSDLYILNDPTRGIDVGAKSELYVVIHELVQEGKGMIVISSDISELIGLCTRILVMHEGRIVEQIFHEFATEEKILSAASGLQS</sequence>